<comment type="caution">
    <text evidence="1">The sequence shown here is derived from an EMBL/GenBank/DDBJ whole genome shotgun (WGS) entry which is preliminary data.</text>
</comment>
<protein>
    <recommendedName>
        <fullName evidence="3">Stage V sporulation protein G</fullName>
    </recommendedName>
</protein>
<dbReference type="InterPro" id="IPR007170">
    <property type="entry name" value="SpoVG"/>
</dbReference>
<gene>
    <name evidence="1" type="ORF">EYH37_03985</name>
</gene>
<name>A0A9D0YPT9_AQUAO</name>
<evidence type="ECO:0000313" key="1">
    <source>
        <dbReference type="EMBL" id="HIP98506.1"/>
    </source>
</evidence>
<accession>A0A9D0YPT9</accession>
<dbReference type="EMBL" id="DQVE01000043">
    <property type="protein sequence ID" value="HIP98506.1"/>
    <property type="molecule type" value="Genomic_DNA"/>
</dbReference>
<sequence length="93" mass="10798">MDWKVEIKKFYPFMLKLKNATLLGYADVVIDNLIEIRGIKLLKKDNGSVFILPPSVQTKGGNFTEVVKFVNLKLREKVRKTLSEYYKENYGNP</sequence>
<evidence type="ECO:0000313" key="2">
    <source>
        <dbReference type="Proteomes" id="UP000606463"/>
    </source>
</evidence>
<dbReference type="Gene3D" id="3.30.1120.40">
    <property type="entry name" value="Stage V sporulation protein G"/>
    <property type="match status" value="1"/>
</dbReference>
<reference evidence="1" key="1">
    <citation type="journal article" date="2020" name="ISME J.">
        <title>Gammaproteobacteria mediating utilization of methyl-, sulfur- and petroleum organic compounds in deep ocean hydrothermal plumes.</title>
        <authorList>
            <person name="Zhou Z."/>
            <person name="Liu Y."/>
            <person name="Pan J."/>
            <person name="Cron B.R."/>
            <person name="Toner B.M."/>
            <person name="Anantharaman K."/>
            <person name="Breier J.A."/>
            <person name="Dick G.J."/>
            <person name="Li M."/>
        </authorList>
    </citation>
    <scope>NUCLEOTIDE SEQUENCE</scope>
    <source>
        <strain evidence="1">SZUA-1501</strain>
    </source>
</reference>
<dbReference type="SUPFAM" id="SSF160537">
    <property type="entry name" value="SpoVG-like"/>
    <property type="match status" value="1"/>
</dbReference>
<dbReference type="AlphaFoldDB" id="A0A9D0YPT9"/>
<dbReference type="InterPro" id="IPR036751">
    <property type="entry name" value="SpoVG_sf"/>
</dbReference>
<proteinExistence type="predicted"/>
<organism evidence="1 2">
    <name type="scientific">Aquifex aeolicus</name>
    <dbReference type="NCBI Taxonomy" id="63363"/>
    <lineage>
        <taxon>Bacteria</taxon>
        <taxon>Pseudomonadati</taxon>
        <taxon>Aquificota</taxon>
        <taxon>Aquificia</taxon>
        <taxon>Aquificales</taxon>
        <taxon>Aquificaceae</taxon>
        <taxon>Aquifex</taxon>
    </lineage>
</organism>
<evidence type="ECO:0008006" key="3">
    <source>
        <dbReference type="Google" id="ProtNLM"/>
    </source>
</evidence>
<dbReference type="Proteomes" id="UP000606463">
    <property type="component" value="Unassembled WGS sequence"/>
</dbReference>
<dbReference type="GO" id="GO:0030435">
    <property type="term" value="P:sporulation resulting in formation of a cellular spore"/>
    <property type="evidence" value="ECO:0007669"/>
    <property type="project" value="InterPro"/>
</dbReference>
<dbReference type="Pfam" id="PF04026">
    <property type="entry name" value="SpoVG"/>
    <property type="match status" value="1"/>
</dbReference>